<keyword evidence="1" id="KW-0472">Membrane</keyword>
<feature type="transmembrane region" description="Helical" evidence="1">
    <location>
        <begin position="62"/>
        <end position="82"/>
    </location>
</feature>
<sequence length="261" mass="26634">MTAGWMCRAIRAAVFAAVCVLLAALGHSLMSGTPVPGWALVAGATAAGAVAWAVGGRERGRSAVVAVAVGAQAALHTAFSFAQASAQPATADGTSFAREWARHLLCGDMAAPPEAEATRLVTAAGLGGHLHEPPPGTDRMSLSEHAAHTLHLGTDTAAAPAAAAHDMGLLGGSSTGMLAAHLLAALVCGLWLAHGERAAFRILRAVACRLVAPLRLLLLPPAPPHLPRIRAPRRRAARAPRRLLISLAITFRGPPQGTAVV</sequence>
<keyword evidence="1" id="KW-0812">Transmembrane</keyword>
<dbReference type="AlphaFoldDB" id="A0A918LLV9"/>
<keyword evidence="1" id="KW-1133">Transmembrane helix</keyword>
<dbReference type="RefSeq" id="WP_189199509.1">
    <property type="nucleotide sequence ID" value="NZ_BMQQ01000001.1"/>
</dbReference>
<dbReference type="Proteomes" id="UP000619486">
    <property type="component" value="Unassembled WGS sequence"/>
</dbReference>
<organism evidence="2 3">
    <name type="scientific">Streptomyces purpureus</name>
    <dbReference type="NCBI Taxonomy" id="1951"/>
    <lineage>
        <taxon>Bacteria</taxon>
        <taxon>Bacillati</taxon>
        <taxon>Actinomycetota</taxon>
        <taxon>Actinomycetes</taxon>
        <taxon>Kitasatosporales</taxon>
        <taxon>Streptomycetaceae</taxon>
        <taxon>Streptomyces</taxon>
    </lineage>
</organism>
<dbReference type="EMBL" id="BMQQ01000001">
    <property type="protein sequence ID" value="GGT14660.1"/>
    <property type="molecule type" value="Genomic_DNA"/>
</dbReference>
<proteinExistence type="predicted"/>
<feature type="transmembrane region" description="Helical" evidence="1">
    <location>
        <begin position="38"/>
        <end position="55"/>
    </location>
</feature>
<name>A0A918LLV9_9ACTN</name>
<reference evidence="2" key="1">
    <citation type="journal article" date="2014" name="Int. J. Syst. Evol. Microbiol.">
        <title>Complete genome sequence of Corynebacterium casei LMG S-19264T (=DSM 44701T), isolated from a smear-ripened cheese.</title>
        <authorList>
            <consortium name="US DOE Joint Genome Institute (JGI-PGF)"/>
            <person name="Walter F."/>
            <person name="Albersmeier A."/>
            <person name="Kalinowski J."/>
            <person name="Ruckert C."/>
        </authorList>
    </citation>
    <scope>NUCLEOTIDE SEQUENCE</scope>
    <source>
        <strain evidence="2">JCM 3172</strain>
    </source>
</reference>
<keyword evidence="3" id="KW-1185">Reference proteome</keyword>
<comment type="caution">
    <text evidence="2">The sequence shown here is derived from an EMBL/GenBank/DDBJ whole genome shotgun (WGS) entry which is preliminary data.</text>
</comment>
<protein>
    <recommendedName>
        <fullName evidence="4">PE-PGRS family protein</fullName>
    </recommendedName>
</protein>
<accession>A0A918LLV9</accession>
<evidence type="ECO:0000313" key="2">
    <source>
        <dbReference type="EMBL" id="GGT14660.1"/>
    </source>
</evidence>
<evidence type="ECO:0008006" key="4">
    <source>
        <dbReference type="Google" id="ProtNLM"/>
    </source>
</evidence>
<gene>
    <name evidence="2" type="ORF">GCM10014713_04260</name>
</gene>
<feature type="transmembrane region" description="Helical" evidence="1">
    <location>
        <begin position="176"/>
        <end position="194"/>
    </location>
</feature>
<evidence type="ECO:0000256" key="1">
    <source>
        <dbReference type="SAM" id="Phobius"/>
    </source>
</evidence>
<reference evidence="2" key="2">
    <citation type="submission" date="2020-09" db="EMBL/GenBank/DDBJ databases">
        <authorList>
            <person name="Sun Q."/>
            <person name="Ohkuma M."/>
        </authorList>
    </citation>
    <scope>NUCLEOTIDE SEQUENCE</scope>
    <source>
        <strain evidence="2">JCM 3172</strain>
    </source>
</reference>
<evidence type="ECO:0000313" key="3">
    <source>
        <dbReference type="Proteomes" id="UP000619486"/>
    </source>
</evidence>